<keyword evidence="2" id="KW-1185">Reference proteome</keyword>
<reference evidence="1 2" key="1">
    <citation type="submission" date="2010-12" db="EMBL/GenBank/DDBJ databases">
        <title>Complete sequence of Desulfurispirillum indicum S5.</title>
        <authorList>
            <consortium name="US DOE Joint Genome Institute"/>
            <person name="Lucas S."/>
            <person name="Copeland A."/>
            <person name="Lapidus A."/>
            <person name="Cheng J.-F."/>
            <person name="Goodwin L."/>
            <person name="Pitluck S."/>
            <person name="Chertkov O."/>
            <person name="Held B."/>
            <person name="Detter J.C."/>
            <person name="Han C."/>
            <person name="Tapia R."/>
            <person name="Land M."/>
            <person name="Hauser L."/>
            <person name="Kyrpides N."/>
            <person name="Ivanova N."/>
            <person name="Mikhailova N."/>
            <person name="Haggblom M."/>
            <person name="Rauschenbach I."/>
            <person name="Bini E."/>
            <person name="Woyke T."/>
        </authorList>
    </citation>
    <scope>NUCLEOTIDE SEQUENCE [LARGE SCALE GENOMIC DNA]</scope>
    <source>
        <strain evidence="2">ATCC BAA-1389 / DSM 22839 / S5</strain>
    </source>
</reference>
<dbReference type="AlphaFoldDB" id="E6W2G7"/>
<evidence type="ECO:0000313" key="2">
    <source>
        <dbReference type="Proteomes" id="UP000002572"/>
    </source>
</evidence>
<dbReference type="RefSeq" id="WP_013506597.1">
    <property type="nucleotide sequence ID" value="NC_014836.1"/>
</dbReference>
<dbReference type="eggNOG" id="ENOG5033I7G">
    <property type="taxonomic scope" value="Bacteria"/>
</dbReference>
<dbReference type="EMBL" id="CP002432">
    <property type="protein sequence ID" value="ADU66717.1"/>
    <property type="molecule type" value="Genomic_DNA"/>
</dbReference>
<proteinExistence type="predicted"/>
<name>E6W2G7_DESIS</name>
<sequence length="76" mass="8949">MLRQILEPKTEEYKLLIPKEYINRKIEILVLPFDEPTCACIDGAQILQNTAGLLRNKKLDPVQWQSNLRSEWDNRP</sequence>
<dbReference type="KEGG" id="din:Selin_1990"/>
<protein>
    <submittedName>
        <fullName evidence="1">Uncharacterized protein</fullName>
    </submittedName>
</protein>
<dbReference type="HOGENOM" id="CLU_2648589_0_0_0"/>
<dbReference type="Proteomes" id="UP000002572">
    <property type="component" value="Chromosome"/>
</dbReference>
<gene>
    <name evidence="1" type="ordered locus">Selin_1990</name>
</gene>
<evidence type="ECO:0000313" key="1">
    <source>
        <dbReference type="EMBL" id="ADU66717.1"/>
    </source>
</evidence>
<organism evidence="1 2">
    <name type="scientific">Desulfurispirillum indicum (strain ATCC BAA-1389 / DSM 22839 / S5)</name>
    <dbReference type="NCBI Taxonomy" id="653733"/>
    <lineage>
        <taxon>Bacteria</taxon>
        <taxon>Pseudomonadati</taxon>
        <taxon>Chrysiogenota</taxon>
        <taxon>Chrysiogenia</taxon>
        <taxon>Chrysiogenales</taxon>
        <taxon>Chrysiogenaceae</taxon>
        <taxon>Desulfurispirillum</taxon>
    </lineage>
</organism>
<dbReference type="InParanoid" id="E6W2G7"/>
<accession>E6W2G7</accession>